<feature type="compositionally biased region" description="Polar residues" evidence="1">
    <location>
        <begin position="205"/>
        <end position="218"/>
    </location>
</feature>
<feature type="compositionally biased region" description="Low complexity" evidence="1">
    <location>
        <begin position="65"/>
        <end position="82"/>
    </location>
</feature>
<gene>
    <name evidence="2" type="ORF">SSS_899</name>
</gene>
<evidence type="ECO:0000313" key="4">
    <source>
        <dbReference type="Proteomes" id="UP000070412"/>
    </source>
</evidence>
<evidence type="ECO:0000313" key="3">
    <source>
        <dbReference type="EnsemblMetazoa" id="KAF7489629.1"/>
    </source>
</evidence>
<feature type="compositionally biased region" description="Low complexity" evidence="1">
    <location>
        <begin position="228"/>
        <end position="239"/>
    </location>
</feature>
<sequence length="296" mass="34067">MGNCVRRYRRKSHSFMRSSKKRKSKTRSYRRSLKSKSPSYSKRHYHYHRSQSDRHHEHHHRQHCCRSTSSSRQNRRQSSGKSRSSKKLIVNPRTEEPEDYDLKHHNRSGKEILEQSRDSIKAKIESKLKTKIDNQSAPKVYQSYHPVDDKIHPKSFRVPRSKSTSGLDHLAGRYSMRSGLMSNLEQIPVLSSHPVSDIQSILSERPSCSGSFSKSSHTIAKIERSKSIRMSGSPSSSPKQRSKSSPPPPQSSSLSPAKFRLIRESNLQKIASIRKSILKSDIKSYSNKYPMQLKSK</sequence>
<protein>
    <submittedName>
        <fullName evidence="2 3">Uncharacterized protein</fullName>
    </submittedName>
</protein>
<dbReference type="EMBL" id="WVUK01000064">
    <property type="protein sequence ID" value="KAF7489629.1"/>
    <property type="molecule type" value="Genomic_DNA"/>
</dbReference>
<dbReference type="Proteomes" id="UP000070412">
    <property type="component" value="Unassembled WGS sequence"/>
</dbReference>
<feature type="compositionally biased region" description="Basic and acidic residues" evidence="1">
    <location>
        <begin position="100"/>
        <end position="110"/>
    </location>
</feature>
<reference evidence="3" key="3">
    <citation type="submission" date="2022-06" db="UniProtKB">
        <authorList>
            <consortium name="EnsemblMetazoa"/>
        </authorList>
    </citation>
    <scope>IDENTIFICATION</scope>
</reference>
<dbReference type="AlphaFoldDB" id="A0A834VBW0"/>
<dbReference type="EnsemblMetazoa" id="SSS_899s_mrna">
    <property type="protein sequence ID" value="KAF7489629.1"/>
    <property type="gene ID" value="SSS_899"/>
</dbReference>
<reference evidence="4" key="1">
    <citation type="journal article" date="2020" name="PLoS Negl. Trop. Dis.">
        <title>High-quality nuclear genome for Sarcoptes scabiei-A critical resource for a neglected parasite.</title>
        <authorList>
            <person name="Korhonen P.K."/>
            <person name="Gasser R.B."/>
            <person name="Ma G."/>
            <person name="Wang T."/>
            <person name="Stroehlein A.J."/>
            <person name="Young N.D."/>
            <person name="Ang C.S."/>
            <person name="Fernando D.D."/>
            <person name="Lu H.C."/>
            <person name="Taylor S."/>
            <person name="Reynolds S.L."/>
            <person name="Mofiz E."/>
            <person name="Najaraj S.H."/>
            <person name="Gowda H."/>
            <person name="Madugundu A."/>
            <person name="Renuse S."/>
            <person name="Holt D."/>
            <person name="Pandey A."/>
            <person name="Papenfuss A.T."/>
            <person name="Fischer K."/>
        </authorList>
    </citation>
    <scope>NUCLEOTIDE SEQUENCE [LARGE SCALE GENOMIC DNA]</scope>
</reference>
<feature type="region of interest" description="Disordered" evidence="1">
    <location>
        <begin position="1"/>
        <end position="110"/>
    </location>
</feature>
<reference evidence="2" key="2">
    <citation type="submission" date="2020-01" db="EMBL/GenBank/DDBJ databases">
        <authorList>
            <person name="Korhonen P.K.K."/>
            <person name="Guangxu M.G."/>
            <person name="Wang T.W."/>
            <person name="Stroehlein A.J.S."/>
            <person name="Young N.D."/>
            <person name="Ang C.-S.A."/>
            <person name="Fernando D.W.F."/>
            <person name="Lu H.L."/>
            <person name="Taylor S.T."/>
            <person name="Ehtesham M.E.M."/>
            <person name="Najaraj S.H.N."/>
            <person name="Harsha G.H.G."/>
            <person name="Madugundu A.M."/>
            <person name="Renuse S.R."/>
            <person name="Holt D.H."/>
            <person name="Pandey A.P."/>
            <person name="Papenfuss A.P."/>
            <person name="Gasser R.B.G."/>
            <person name="Fischer K.F."/>
        </authorList>
    </citation>
    <scope>NUCLEOTIDE SEQUENCE</scope>
    <source>
        <strain evidence="2">SSS_KF_BRIS2020</strain>
    </source>
</reference>
<keyword evidence="4" id="KW-1185">Reference proteome</keyword>
<evidence type="ECO:0000313" key="2">
    <source>
        <dbReference type="EMBL" id="KAF7489629.1"/>
    </source>
</evidence>
<name>A0A834VBW0_SARSC</name>
<feature type="region of interest" description="Disordered" evidence="1">
    <location>
        <begin position="205"/>
        <end position="259"/>
    </location>
</feature>
<proteinExistence type="predicted"/>
<evidence type="ECO:0000256" key="1">
    <source>
        <dbReference type="SAM" id="MobiDB-lite"/>
    </source>
</evidence>
<feature type="compositionally biased region" description="Basic residues" evidence="1">
    <location>
        <begin position="1"/>
        <end position="34"/>
    </location>
</feature>
<accession>A0A834VBW0</accession>
<organism evidence="2">
    <name type="scientific">Sarcoptes scabiei</name>
    <name type="common">Itch mite</name>
    <name type="synonym">Acarus scabiei</name>
    <dbReference type="NCBI Taxonomy" id="52283"/>
    <lineage>
        <taxon>Eukaryota</taxon>
        <taxon>Metazoa</taxon>
        <taxon>Ecdysozoa</taxon>
        <taxon>Arthropoda</taxon>
        <taxon>Chelicerata</taxon>
        <taxon>Arachnida</taxon>
        <taxon>Acari</taxon>
        <taxon>Acariformes</taxon>
        <taxon>Sarcoptiformes</taxon>
        <taxon>Astigmata</taxon>
        <taxon>Psoroptidia</taxon>
        <taxon>Sarcoptoidea</taxon>
        <taxon>Sarcoptidae</taxon>
        <taxon>Sarcoptinae</taxon>
        <taxon>Sarcoptes</taxon>
    </lineage>
</organism>